<dbReference type="Gene3D" id="1.10.10.10">
    <property type="entry name" value="Winged helix-like DNA-binding domain superfamily/Winged helix DNA-binding domain"/>
    <property type="match status" value="1"/>
</dbReference>
<comment type="caution">
    <text evidence="5">The sequence shown here is derived from an EMBL/GenBank/DDBJ whole genome shotgun (WGS) entry which is preliminary data.</text>
</comment>
<protein>
    <submittedName>
        <fullName evidence="5">Transcriptional regulator</fullName>
    </submittedName>
</protein>
<dbReference type="InterPro" id="IPR002577">
    <property type="entry name" value="HTH_HxlR"/>
</dbReference>
<keyword evidence="2" id="KW-0238">DNA-binding</keyword>
<evidence type="ECO:0000313" key="5">
    <source>
        <dbReference type="EMBL" id="HEC05481.1"/>
    </source>
</evidence>
<evidence type="ECO:0000256" key="3">
    <source>
        <dbReference type="ARBA" id="ARBA00023163"/>
    </source>
</evidence>
<keyword evidence="1" id="KW-0805">Transcription regulation</keyword>
<keyword evidence="3" id="KW-0804">Transcription</keyword>
<dbReference type="PANTHER" id="PTHR33204">
    <property type="entry name" value="TRANSCRIPTIONAL REGULATOR, MARR FAMILY"/>
    <property type="match status" value="1"/>
</dbReference>
<dbReference type="AlphaFoldDB" id="A0A831WED5"/>
<organism evidence="5">
    <name type="scientific">Thiolapillus brandeum</name>
    <dbReference type="NCBI Taxonomy" id="1076588"/>
    <lineage>
        <taxon>Bacteria</taxon>
        <taxon>Pseudomonadati</taxon>
        <taxon>Pseudomonadota</taxon>
        <taxon>Gammaproteobacteria</taxon>
        <taxon>Chromatiales</taxon>
        <taxon>Sedimenticolaceae</taxon>
        <taxon>Thiolapillus</taxon>
    </lineage>
</organism>
<dbReference type="PROSITE" id="PS51118">
    <property type="entry name" value="HTH_HXLR"/>
    <property type="match status" value="1"/>
</dbReference>
<sequence>MKDQSNTPSRFKRSPCPVACTLDVLGDKWTLLVVRDLFAGKKTYGEFQHSPEKIPTNILADRLKRLVAHEIVAKEPYQARPVRYQYVLTEKGRELGPVLKAMVQWGEKHVPGSKALMKPAG</sequence>
<dbReference type="InterPro" id="IPR036390">
    <property type="entry name" value="WH_DNA-bd_sf"/>
</dbReference>
<name>A0A831WED5_9GAMM</name>
<dbReference type="SUPFAM" id="SSF46785">
    <property type="entry name" value="Winged helix' DNA-binding domain"/>
    <property type="match status" value="1"/>
</dbReference>
<gene>
    <name evidence="5" type="ORF">ENJ12_01395</name>
</gene>
<evidence type="ECO:0000259" key="4">
    <source>
        <dbReference type="PROSITE" id="PS51118"/>
    </source>
</evidence>
<evidence type="ECO:0000256" key="2">
    <source>
        <dbReference type="ARBA" id="ARBA00023125"/>
    </source>
</evidence>
<dbReference type="Pfam" id="PF01638">
    <property type="entry name" value="HxlR"/>
    <property type="match status" value="1"/>
</dbReference>
<dbReference type="Proteomes" id="UP000886339">
    <property type="component" value="Unassembled WGS sequence"/>
</dbReference>
<proteinExistence type="predicted"/>
<evidence type="ECO:0000256" key="1">
    <source>
        <dbReference type="ARBA" id="ARBA00023015"/>
    </source>
</evidence>
<dbReference type="GO" id="GO:0003677">
    <property type="term" value="F:DNA binding"/>
    <property type="evidence" value="ECO:0007669"/>
    <property type="project" value="UniProtKB-KW"/>
</dbReference>
<feature type="domain" description="HTH hxlR-type" evidence="4">
    <location>
        <begin position="16"/>
        <end position="114"/>
    </location>
</feature>
<accession>A0A831WED5</accession>
<dbReference type="PANTHER" id="PTHR33204:SF18">
    <property type="entry name" value="TRANSCRIPTIONAL REGULATORY PROTEIN"/>
    <property type="match status" value="1"/>
</dbReference>
<dbReference type="EMBL" id="DRLF01000054">
    <property type="protein sequence ID" value="HEC05481.1"/>
    <property type="molecule type" value="Genomic_DNA"/>
</dbReference>
<dbReference type="InterPro" id="IPR036388">
    <property type="entry name" value="WH-like_DNA-bd_sf"/>
</dbReference>
<reference evidence="5" key="1">
    <citation type="journal article" date="2020" name="mSystems">
        <title>Genome- and Community-Level Interaction Insights into Carbon Utilization and Element Cycling Functions of Hydrothermarchaeota in Hydrothermal Sediment.</title>
        <authorList>
            <person name="Zhou Z."/>
            <person name="Liu Y."/>
            <person name="Xu W."/>
            <person name="Pan J."/>
            <person name="Luo Z.H."/>
            <person name="Li M."/>
        </authorList>
    </citation>
    <scope>NUCLEOTIDE SEQUENCE [LARGE SCALE GENOMIC DNA]</scope>
    <source>
        <strain evidence="5">HyVt-458</strain>
    </source>
</reference>